<dbReference type="OrthoDB" id="201504at2759"/>
<feature type="transmembrane region" description="Helical" evidence="1">
    <location>
        <begin position="133"/>
        <end position="160"/>
    </location>
</feature>
<protein>
    <recommendedName>
        <fullName evidence="4">DUF1295-domain-containing protein</fullName>
    </recommendedName>
</protein>
<dbReference type="EMBL" id="JAACJL010000045">
    <property type="protein sequence ID" value="KAF4614106.1"/>
    <property type="molecule type" value="Genomic_DNA"/>
</dbReference>
<dbReference type="Gene3D" id="1.20.120.1630">
    <property type="match status" value="1"/>
</dbReference>
<dbReference type="PANTHER" id="PTHR32251">
    <property type="entry name" value="3-OXO-5-ALPHA-STEROID 4-DEHYDROGENASE"/>
    <property type="match status" value="1"/>
</dbReference>
<dbReference type="Pfam" id="PF06966">
    <property type="entry name" value="DUF1295"/>
    <property type="match status" value="1"/>
</dbReference>
<feature type="transmembrane region" description="Helical" evidence="1">
    <location>
        <begin position="82"/>
        <end position="102"/>
    </location>
</feature>
<organism evidence="2 3">
    <name type="scientific">Agrocybe pediades</name>
    <dbReference type="NCBI Taxonomy" id="84607"/>
    <lineage>
        <taxon>Eukaryota</taxon>
        <taxon>Fungi</taxon>
        <taxon>Dikarya</taxon>
        <taxon>Basidiomycota</taxon>
        <taxon>Agaricomycotina</taxon>
        <taxon>Agaricomycetes</taxon>
        <taxon>Agaricomycetidae</taxon>
        <taxon>Agaricales</taxon>
        <taxon>Agaricineae</taxon>
        <taxon>Strophariaceae</taxon>
        <taxon>Agrocybe</taxon>
    </lineage>
</organism>
<feature type="transmembrane region" description="Helical" evidence="1">
    <location>
        <begin position="12"/>
        <end position="31"/>
    </location>
</feature>
<keyword evidence="3" id="KW-1185">Reference proteome</keyword>
<keyword evidence="1" id="KW-0472">Membrane</keyword>
<keyword evidence="1" id="KW-1133">Transmembrane helix</keyword>
<dbReference type="AlphaFoldDB" id="A0A8H4QNN3"/>
<sequence length="391" mass="44586">MTLFNVPDYLDWPAQFCLLTTVVTWVASIVTSNVSQVDRLWTFLPTIYSAYFALLPALPRSQPIPFFPYAPKSLGWHALRDYSPRALLMLTVITIWMFRLSYNTYRRGLFSLKDEDYRWVVLRSQLHPALFQVVNLTFIAATQNVLLLLLGLPTYVASVIQPHTPLVASDFALAGIALAILAIEFTADNQQFSFHSYKHAYLAKEKTNLLAPVKPYNPAEQWPGARLAWTPDDANRGFVTRGLWRYSRHPNFACEQSFWWVITLFPLVAPSPPNPPRLSEIPTLKAILVGLMNCDLHKPLYASLKATFLPSLWYLIPAVSLSILFFSSTKYTEAISLSKYPEAYRAYQRRVGMFAPSHTLLKALHVKFFTSPVESQNIEKLVWGTPHIKKD</sequence>
<accession>A0A8H4QNN3</accession>
<keyword evidence="1" id="KW-0812">Transmembrane</keyword>
<reference evidence="2 3" key="1">
    <citation type="submission" date="2019-12" db="EMBL/GenBank/DDBJ databases">
        <authorList>
            <person name="Floudas D."/>
            <person name="Bentzer J."/>
            <person name="Ahren D."/>
            <person name="Johansson T."/>
            <person name="Persson P."/>
            <person name="Tunlid A."/>
        </authorList>
    </citation>
    <scope>NUCLEOTIDE SEQUENCE [LARGE SCALE GENOMIC DNA]</scope>
    <source>
        <strain evidence="2 3">CBS 102.39</strain>
    </source>
</reference>
<comment type="caution">
    <text evidence="2">The sequence shown here is derived from an EMBL/GenBank/DDBJ whole genome shotgun (WGS) entry which is preliminary data.</text>
</comment>
<evidence type="ECO:0000313" key="2">
    <source>
        <dbReference type="EMBL" id="KAF4614106.1"/>
    </source>
</evidence>
<gene>
    <name evidence="2" type="ORF">D9613_007865</name>
</gene>
<dbReference type="GO" id="GO:0016020">
    <property type="term" value="C:membrane"/>
    <property type="evidence" value="ECO:0007669"/>
    <property type="project" value="TreeGrafter"/>
</dbReference>
<evidence type="ECO:0008006" key="4">
    <source>
        <dbReference type="Google" id="ProtNLM"/>
    </source>
</evidence>
<proteinExistence type="predicted"/>
<evidence type="ECO:0000313" key="3">
    <source>
        <dbReference type="Proteomes" id="UP000521872"/>
    </source>
</evidence>
<name>A0A8H4QNN3_9AGAR</name>
<evidence type="ECO:0000256" key="1">
    <source>
        <dbReference type="SAM" id="Phobius"/>
    </source>
</evidence>
<dbReference type="Proteomes" id="UP000521872">
    <property type="component" value="Unassembled WGS sequence"/>
</dbReference>
<dbReference type="PANTHER" id="PTHR32251:SF23">
    <property type="entry name" value="3-OXO-5-ALPHA-STEROID 4-DEHYDROGENASE (DUF1295)"/>
    <property type="match status" value="1"/>
</dbReference>
<feature type="transmembrane region" description="Helical" evidence="1">
    <location>
        <begin position="40"/>
        <end position="58"/>
    </location>
</feature>
<feature type="transmembrane region" description="Helical" evidence="1">
    <location>
        <begin position="166"/>
        <end position="187"/>
    </location>
</feature>
<dbReference type="InterPro" id="IPR010721">
    <property type="entry name" value="UstE-like"/>
</dbReference>